<gene>
    <name evidence="3" type="ORF">GC093_11545</name>
</gene>
<dbReference type="InterPro" id="IPR010982">
    <property type="entry name" value="Lambda_DNA-bd_dom_sf"/>
</dbReference>
<keyword evidence="4" id="KW-1185">Reference proteome</keyword>
<evidence type="ECO:0000313" key="3">
    <source>
        <dbReference type="EMBL" id="NOU93854.1"/>
    </source>
</evidence>
<dbReference type="PROSITE" id="PS50943">
    <property type="entry name" value="HTH_CROC1"/>
    <property type="match status" value="1"/>
</dbReference>
<dbReference type="PANTHER" id="PTHR46558">
    <property type="entry name" value="TRACRIPTIONAL REGULATORY PROTEIN-RELATED-RELATED"/>
    <property type="match status" value="1"/>
</dbReference>
<sequence length="90" mass="10229">MNDIGGNIKRLRKLHMLNQIEFAKRIGISQGSLSDIESGKCSPSIETVVSIYRSFNCSLEILLLGEEKFRDRTISELESKLLCVFNELDH</sequence>
<dbReference type="AlphaFoldDB" id="A0A972GSW9"/>
<dbReference type="PANTHER" id="PTHR46558:SF11">
    <property type="entry name" value="HTH-TYPE TRANSCRIPTIONAL REGULATOR XRE"/>
    <property type="match status" value="1"/>
</dbReference>
<dbReference type="Gene3D" id="1.10.260.40">
    <property type="entry name" value="lambda repressor-like DNA-binding domains"/>
    <property type="match status" value="1"/>
</dbReference>
<accession>A0A972GSW9</accession>
<dbReference type="Pfam" id="PF01381">
    <property type="entry name" value="HTH_3"/>
    <property type="match status" value="1"/>
</dbReference>
<keyword evidence="1" id="KW-0238">DNA-binding</keyword>
<dbReference type="CDD" id="cd00093">
    <property type="entry name" value="HTH_XRE"/>
    <property type="match status" value="1"/>
</dbReference>
<dbReference type="GO" id="GO:0003677">
    <property type="term" value="F:DNA binding"/>
    <property type="evidence" value="ECO:0007669"/>
    <property type="project" value="UniProtKB-KW"/>
</dbReference>
<dbReference type="Proteomes" id="UP000641588">
    <property type="component" value="Unassembled WGS sequence"/>
</dbReference>
<evidence type="ECO:0000256" key="1">
    <source>
        <dbReference type="ARBA" id="ARBA00023125"/>
    </source>
</evidence>
<name>A0A972GSW9_9BACL</name>
<reference evidence="3" key="1">
    <citation type="submission" date="2019-10" db="EMBL/GenBank/DDBJ databases">
        <title>Description of Paenibacillus glebae sp. nov.</title>
        <authorList>
            <person name="Carlier A."/>
            <person name="Qi S."/>
        </authorList>
    </citation>
    <scope>NUCLEOTIDE SEQUENCE</scope>
    <source>
        <strain evidence="3">LMG 31456</strain>
    </source>
</reference>
<proteinExistence type="predicted"/>
<protein>
    <submittedName>
        <fullName evidence="3">Helix-turn-helix domain-containing protein</fullName>
    </submittedName>
</protein>
<dbReference type="SUPFAM" id="SSF47413">
    <property type="entry name" value="lambda repressor-like DNA-binding domains"/>
    <property type="match status" value="1"/>
</dbReference>
<comment type="caution">
    <text evidence="3">The sequence shown here is derived from an EMBL/GenBank/DDBJ whole genome shotgun (WGS) entry which is preliminary data.</text>
</comment>
<evidence type="ECO:0000313" key="4">
    <source>
        <dbReference type="Proteomes" id="UP000641588"/>
    </source>
</evidence>
<evidence type="ECO:0000259" key="2">
    <source>
        <dbReference type="PROSITE" id="PS50943"/>
    </source>
</evidence>
<feature type="domain" description="HTH cro/C1-type" evidence="2">
    <location>
        <begin position="8"/>
        <end position="62"/>
    </location>
</feature>
<organism evidence="3 4">
    <name type="scientific">Paenibacillus foliorum</name>
    <dbReference type="NCBI Taxonomy" id="2654974"/>
    <lineage>
        <taxon>Bacteria</taxon>
        <taxon>Bacillati</taxon>
        <taxon>Bacillota</taxon>
        <taxon>Bacilli</taxon>
        <taxon>Bacillales</taxon>
        <taxon>Paenibacillaceae</taxon>
        <taxon>Paenibacillus</taxon>
    </lineage>
</organism>
<dbReference type="SMART" id="SM00530">
    <property type="entry name" value="HTH_XRE"/>
    <property type="match status" value="1"/>
</dbReference>
<dbReference type="InterPro" id="IPR001387">
    <property type="entry name" value="Cro/C1-type_HTH"/>
</dbReference>
<dbReference type="EMBL" id="WHOD01000051">
    <property type="protein sequence ID" value="NOU93854.1"/>
    <property type="molecule type" value="Genomic_DNA"/>
</dbReference>